<dbReference type="HOGENOM" id="CLU_023205_2_3_1"/>
<dbReference type="OrthoDB" id="48988at2759"/>
<dbReference type="KEGG" id="lgi:LOTGIDRAFT_199898"/>
<dbReference type="PANTHER" id="PTHR42686">
    <property type="entry name" value="GH17980P-RELATED"/>
    <property type="match status" value="1"/>
</dbReference>
<dbReference type="STRING" id="225164.V4B8S9"/>
<feature type="domain" description="NADP-dependent oxidoreductase" evidence="1">
    <location>
        <begin position="35"/>
        <end position="312"/>
    </location>
</feature>
<proteinExistence type="predicted"/>
<dbReference type="InterPro" id="IPR020471">
    <property type="entry name" value="AKR"/>
</dbReference>
<name>V4B8S9_LOTGI</name>
<dbReference type="EMBL" id="KB200314">
    <property type="protein sequence ID" value="ESP02247.1"/>
    <property type="molecule type" value="Genomic_DNA"/>
</dbReference>
<dbReference type="Proteomes" id="UP000030746">
    <property type="component" value="Unassembled WGS sequence"/>
</dbReference>
<accession>V4B8S9</accession>
<dbReference type="GeneID" id="20245373"/>
<evidence type="ECO:0000313" key="3">
    <source>
        <dbReference type="Proteomes" id="UP000030746"/>
    </source>
</evidence>
<dbReference type="GO" id="GO:0005829">
    <property type="term" value="C:cytosol"/>
    <property type="evidence" value="ECO:0007669"/>
    <property type="project" value="TreeGrafter"/>
</dbReference>
<dbReference type="PRINTS" id="PR00069">
    <property type="entry name" value="ALDKETRDTASE"/>
</dbReference>
<dbReference type="SUPFAM" id="SSF51430">
    <property type="entry name" value="NAD(P)-linked oxidoreductase"/>
    <property type="match status" value="1"/>
</dbReference>
<dbReference type="Gene3D" id="3.20.20.100">
    <property type="entry name" value="NADP-dependent oxidoreductase domain"/>
    <property type="match status" value="1"/>
</dbReference>
<dbReference type="CDD" id="cd19163">
    <property type="entry name" value="AKR_galDH"/>
    <property type="match status" value="1"/>
</dbReference>
<dbReference type="InterPro" id="IPR023210">
    <property type="entry name" value="NADP_OxRdtase_dom"/>
</dbReference>
<dbReference type="RefSeq" id="XP_009047074.1">
    <property type="nucleotide sequence ID" value="XM_009048826.1"/>
</dbReference>
<organism evidence="2 3">
    <name type="scientific">Lottia gigantea</name>
    <name type="common">Giant owl limpet</name>
    <dbReference type="NCBI Taxonomy" id="225164"/>
    <lineage>
        <taxon>Eukaryota</taxon>
        <taxon>Metazoa</taxon>
        <taxon>Spiralia</taxon>
        <taxon>Lophotrochozoa</taxon>
        <taxon>Mollusca</taxon>
        <taxon>Gastropoda</taxon>
        <taxon>Patellogastropoda</taxon>
        <taxon>Lottioidea</taxon>
        <taxon>Lottiidae</taxon>
        <taxon>Lottia</taxon>
    </lineage>
</organism>
<evidence type="ECO:0000313" key="2">
    <source>
        <dbReference type="EMBL" id="ESP02247.1"/>
    </source>
</evidence>
<dbReference type="GO" id="GO:0010349">
    <property type="term" value="F:L-galactose dehydrogenase activity"/>
    <property type="evidence" value="ECO:0007669"/>
    <property type="project" value="InterPro"/>
</dbReference>
<dbReference type="InterPro" id="IPR044479">
    <property type="entry name" value="LGALDH-like"/>
</dbReference>
<protein>
    <recommendedName>
        <fullName evidence="1">NADP-dependent oxidoreductase domain-containing protein</fullName>
    </recommendedName>
</protein>
<gene>
    <name evidence="2" type="ORF">LOTGIDRAFT_199898</name>
</gene>
<dbReference type="PANTHER" id="PTHR42686:SF1">
    <property type="entry name" value="GH17980P-RELATED"/>
    <property type="match status" value="1"/>
</dbReference>
<reference evidence="2 3" key="1">
    <citation type="journal article" date="2013" name="Nature">
        <title>Insights into bilaterian evolution from three spiralian genomes.</title>
        <authorList>
            <person name="Simakov O."/>
            <person name="Marletaz F."/>
            <person name="Cho S.J."/>
            <person name="Edsinger-Gonzales E."/>
            <person name="Havlak P."/>
            <person name="Hellsten U."/>
            <person name="Kuo D.H."/>
            <person name="Larsson T."/>
            <person name="Lv J."/>
            <person name="Arendt D."/>
            <person name="Savage R."/>
            <person name="Osoegawa K."/>
            <person name="de Jong P."/>
            <person name="Grimwood J."/>
            <person name="Chapman J.A."/>
            <person name="Shapiro H."/>
            <person name="Aerts A."/>
            <person name="Otillar R.P."/>
            <person name="Terry A.Y."/>
            <person name="Boore J.L."/>
            <person name="Grigoriev I.V."/>
            <person name="Lindberg D.R."/>
            <person name="Seaver E.C."/>
            <person name="Weisblat D.A."/>
            <person name="Putnam N.H."/>
            <person name="Rokhsar D.S."/>
        </authorList>
    </citation>
    <scope>NUCLEOTIDE SEQUENCE [LARGE SCALE GENOMIC DNA]</scope>
</reference>
<dbReference type="FunFam" id="3.20.20.100:FF:000011">
    <property type="entry name" value="Aldo/keto reductase"/>
    <property type="match status" value="1"/>
</dbReference>
<sequence length="349" mass="39511">MCEVKTFVKDFHDEDSVRDMKYNSLGNTGIQVSDISFGASPLAGVFMPTEEVESIKTVREALKHGINYIDTAPWYGQGKSESVLGKALQDIPRESYYLATKVGRYELQWDKMFDFSAEKTRKSFDDSLQRLGLDYIDVIQVHDMEFAPDLDIIINETLPVLDEIRKSGKAKFIGITGYPLGNFKKVLERSSVKIDIVLSYCHGAMYDDSITEIIPYLKSKGVGIINAAPIGMGLLSNQGPPKWHPGKPETKEACQQAAQYCQVDNEVDICRLAMKHSLNLQGVDTTIVGMERCEVVEKNFIIRKTDLTEHERQIYNDVINKFMKPLNNLNWEGIEVEHYNKKIAALQNQ</sequence>
<dbReference type="CTD" id="20245373"/>
<dbReference type="Pfam" id="PF00248">
    <property type="entry name" value="Aldo_ket_red"/>
    <property type="match status" value="1"/>
</dbReference>
<evidence type="ECO:0000259" key="1">
    <source>
        <dbReference type="Pfam" id="PF00248"/>
    </source>
</evidence>
<dbReference type="InterPro" id="IPR036812">
    <property type="entry name" value="NAD(P)_OxRdtase_dom_sf"/>
</dbReference>
<dbReference type="AlphaFoldDB" id="V4B8S9"/>
<keyword evidence="3" id="KW-1185">Reference proteome</keyword>
<dbReference type="OMA" id="DYDNMFD"/>